<dbReference type="InterPro" id="IPR014710">
    <property type="entry name" value="RmlC-like_jellyroll"/>
</dbReference>
<dbReference type="KEGG" id="snw:BBN63_07965"/>
<dbReference type="InterPro" id="IPR011051">
    <property type="entry name" value="RmlC_Cupin_sf"/>
</dbReference>
<accession>A0A1U9QPL0</accession>
<feature type="domain" description="Cupin type-2" evidence="1">
    <location>
        <begin position="51"/>
        <end position="118"/>
    </location>
</feature>
<dbReference type="RefSeq" id="WP_078074726.1">
    <property type="nucleotide sequence ID" value="NZ_CP018047.1"/>
</dbReference>
<dbReference type="Pfam" id="PF07883">
    <property type="entry name" value="Cupin_2"/>
    <property type="match status" value="1"/>
</dbReference>
<dbReference type="Proteomes" id="UP000189677">
    <property type="component" value="Chromosome"/>
</dbReference>
<evidence type="ECO:0000313" key="2">
    <source>
        <dbReference type="EMBL" id="AQU66198.1"/>
    </source>
</evidence>
<dbReference type="Gene3D" id="2.60.120.10">
    <property type="entry name" value="Jelly Rolls"/>
    <property type="match status" value="1"/>
</dbReference>
<dbReference type="OrthoDB" id="9791637at2"/>
<proteinExistence type="predicted"/>
<dbReference type="InterPro" id="IPR013096">
    <property type="entry name" value="Cupin_2"/>
</dbReference>
<name>A0A1U9QPL0_STRNV</name>
<dbReference type="AlphaFoldDB" id="A0A1U9QPL0"/>
<dbReference type="PANTHER" id="PTHR36440:SF1">
    <property type="entry name" value="PUTATIVE (AFU_ORTHOLOGUE AFUA_8G07350)-RELATED"/>
    <property type="match status" value="1"/>
</dbReference>
<keyword evidence="3" id="KW-1185">Reference proteome</keyword>
<dbReference type="EMBL" id="CP018047">
    <property type="protein sequence ID" value="AQU66198.1"/>
    <property type="molecule type" value="Genomic_DNA"/>
</dbReference>
<dbReference type="PANTHER" id="PTHR36440">
    <property type="entry name" value="PUTATIVE (AFU_ORTHOLOGUE AFUA_8G07350)-RELATED"/>
    <property type="match status" value="1"/>
</dbReference>
<gene>
    <name evidence="2" type="ORF">BBN63_07965</name>
</gene>
<dbReference type="SUPFAM" id="SSF51182">
    <property type="entry name" value="RmlC-like cupins"/>
    <property type="match status" value="1"/>
</dbReference>
<sequence length="167" mass="18029">MNRTTNSAPRSHQPLLTRGGAAEALADAPGSVITLFADSDTTGGALTVNTARFEKGAAGAPVHFHTRATEFFFVVDGTLQVLVGEEVLTLEKGDFLAVPPHTPHAFAPAPDATAEVLVGFTPGMDRFDYYRLLGRVHDGEATVQDIKDSSEEYDNHYARSQAWDERV</sequence>
<evidence type="ECO:0000259" key="1">
    <source>
        <dbReference type="Pfam" id="PF07883"/>
    </source>
</evidence>
<reference evidence="2 3" key="1">
    <citation type="submission" date="2016-11" db="EMBL/GenBank/DDBJ databases">
        <title>Complete genome sequence of Streptomyces niveus SCSIO 3406.</title>
        <authorList>
            <person name="Zhu Q."/>
            <person name="Cheng W."/>
            <person name="Song Y."/>
            <person name="Li Q."/>
            <person name="Ju J."/>
        </authorList>
    </citation>
    <scope>NUCLEOTIDE SEQUENCE [LARGE SCALE GENOMIC DNA]</scope>
    <source>
        <strain evidence="2 3">SCSIO 3406</strain>
    </source>
</reference>
<dbReference type="InterPro" id="IPR053146">
    <property type="entry name" value="QDO-like"/>
</dbReference>
<protein>
    <submittedName>
        <fullName evidence="2">Cupin</fullName>
    </submittedName>
</protein>
<evidence type="ECO:0000313" key="3">
    <source>
        <dbReference type="Proteomes" id="UP000189677"/>
    </source>
</evidence>
<organism evidence="2 3">
    <name type="scientific">Streptomyces niveus</name>
    <name type="common">Streptomyces spheroides</name>
    <dbReference type="NCBI Taxonomy" id="193462"/>
    <lineage>
        <taxon>Bacteria</taxon>
        <taxon>Bacillati</taxon>
        <taxon>Actinomycetota</taxon>
        <taxon>Actinomycetes</taxon>
        <taxon>Kitasatosporales</taxon>
        <taxon>Streptomycetaceae</taxon>
        <taxon>Streptomyces</taxon>
    </lineage>
</organism>